<evidence type="ECO:0000259" key="11">
    <source>
        <dbReference type="Pfam" id="PF00149"/>
    </source>
</evidence>
<dbReference type="InterPro" id="IPR033308">
    <property type="entry name" value="PGAP5/Cdc1/Ted1"/>
</dbReference>
<evidence type="ECO:0000256" key="2">
    <source>
        <dbReference type="ARBA" id="ARBA00004141"/>
    </source>
</evidence>
<dbReference type="Gene3D" id="3.60.21.10">
    <property type="match status" value="1"/>
</dbReference>
<evidence type="ECO:0000313" key="12">
    <source>
        <dbReference type="EMBL" id="RUS70595.1"/>
    </source>
</evidence>
<sequence>MQCGKDRTVMAQAIIRSILILSFFALYCEYLHYFVVLLFCTWPPISSDSHDHHVPTALKDDLKAMFLADTHLLGSRDGHWFDKLRREWQMKRSFQTAMAIHRPDIVFVLGDLFDEGKWCDDDEFQYHASRFRSMFAVPEGTDLYVVAGNHDEGFHYMMTDHKHKRFEQEFHSPSVQLVMKKDAVFVLLNSMAMEGDHCHICAEAERDLHNVSKFLTTLQNCHHEEKPTGICQKYSKFYSKPILLQHFPMYRPSDADCNTVDSAPVSEKYIPFKEKYDCLDKRSTDLLLNLLKPRLVVVGHTHHGCFRILPGEVPEWTVSSFSWRNRNNPTFLLIRFSEGEHSISKCFLPEESTVINIYIFGCVCAVLNILVSSLKIKSLYRKKLF</sequence>
<keyword evidence="5" id="KW-0479">Metal-binding</keyword>
<dbReference type="OrthoDB" id="9984693at2759"/>
<dbReference type="GO" id="GO:0016787">
    <property type="term" value="F:hydrolase activity"/>
    <property type="evidence" value="ECO:0007669"/>
    <property type="project" value="UniProtKB-KW"/>
</dbReference>
<evidence type="ECO:0000256" key="5">
    <source>
        <dbReference type="ARBA" id="ARBA00022723"/>
    </source>
</evidence>
<evidence type="ECO:0000256" key="3">
    <source>
        <dbReference type="ARBA" id="ARBA00008895"/>
    </source>
</evidence>
<dbReference type="PANTHER" id="PTHR13315:SF0">
    <property type="entry name" value="METALLOPHOSPHOESTERASE 1"/>
    <property type="match status" value="1"/>
</dbReference>
<organism evidence="12 13">
    <name type="scientific">Elysia chlorotica</name>
    <name type="common">Eastern emerald elysia</name>
    <name type="synonym">Sea slug</name>
    <dbReference type="NCBI Taxonomy" id="188477"/>
    <lineage>
        <taxon>Eukaryota</taxon>
        <taxon>Metazoa</taxon>
        <taxon>Spiralia</taxon>
        <taxon>Lophotrochozoa</taxon>
        <taxon>Mollusca</taxon>
        <taxon>Gastropoda</taxon>
        <taxon>Heterobranchia</taxon>
        <taxon>Euthyneura</taxon>
        <taxon>Panpulmonata</taxon>
        <taxon>Sacoglossa</taxon>
        <taxon>Placobranchoidea</taxon>
        <taxon>Plakobranchidae</taxon>
        <taxon>Elysia</taxon>
    </lineage>
</organism>
<evidence type="ECO:0000256" key="1">
    <source>
        <dbReference type="ARBA" id="ARBA00001936"/>
    </source>
</evidence>
<name>A0A3S1AX61_ELYCH</name>
<feature type="transmembrane region" description="Helical" evidence="10">
    <location>
        <begin position="18"/>
        <end position="39"/>
    </location>
</feature>
<evidence type="ECO:0000256" key="10">
    <source>
        <dbReference type="SAM" id="Phobius"/>
    </source>
</evidence>
<evidence type="ECO:0000256" key="8">
    <source>
        <dbReference type="ARBA" id="ARBA00023136"/>
    </source>
</evidence>
<dbReference type="InterPro" id="IPR029052">
    <property type="entry name" value="Metallo-depent_PP-like"/>
</dbReference>
<evidence type="ECO:0000313" key="13">
    <source>
        <dbReference type="Proteomes" id="UP000271974"/>
    </source>
</evidence>
<dbReference type="EMBL" id="RQTK01001373">
    <property type="protein sequence ID" value="RUS70595.1"/>
    <property type="molecule type" value="Genomic_DNA"/>
</dbReference>
<dbReference type="GO" id="GO:0046872">
    <property type="term" value="F:metal ion binding"/>
    <property type="evidence" value="ECO:0007669"/>
    <property type="project" value="UniProtKB-KW"/>
</dbReference>
<keyword evidence="13" id="KW-1185">Reference proteome</keyword>
<dbReference type="InterPro" id="IPR004843">
    <property type="entry name" value="Calcineurin-like_PHP"/>
</dbReference>
<dbReference type="GO" id="GO:0006506">
    <property type="term" value="P:GPI anchor biosynthetic process"/>
    <property type="evidence" value="ECO:0007669"/>
    <property type="project" value="InterPro"/>
</dbReference>
<comment type="subcellular location">
    <subcellularLocation>
        <location evidence="2">Membrane</location>
        <topology evidence="2">Multi-pass membrane protein</topology>
    </subcellularLocation>
</comment>
<comment type="cofactor">
    <cofactor evidence="1">
        <name>Mn(2+)</name>
        <dbReference type="ChEBI" id="CHEBI:29035"/>
    </cofactor>
</comment>
<proteinExistence type="inferred from homology"/>
<dbReference type="GO" id="GO:0016020">
    <property type="term" value="C:membrane"/>
    <property type="evidence" value="ECO:0007669"/>
    <property type="project" value="UniProtKB-SubCell"/>
</dbReference>
<dbReference type="AlphaFoldDB" id="A0A3S1AX61"/>
<keyword evidence="6" id="KW-0378">Hydrolase</keyword>
<keyword evidence="9" id="KW-0464">Manganese</keyword>
<reference evidence="12 13" key="1">
    <citation type="submission" date="2019-01" db="EMBL/GenBank/DDBJ databases">
        <title>A draft genome assembly of the solar-powered sea slug Elysia chlorotica.</title>
        <authorList>
            <person name="Cai H."/>
            <person name="Li Q."/>
            <person name="Fang X."/>
            <person name="Li J."/>
            <person name="Curtis N.E."/>
            <person name="Altenburger A."/>
            <person name="Shibata T."/>
            <person name="Feng M."/>
            <person name="Maeda T."/>
            <person name="Schwartz J.A."/>
            <person name="Shigenobu S."/>
            <person name="Lundholm N."/>
            <person name="Nishiyama T."/>
            <person name="Yang H."/>
            <person name="Hasebe M."/>
            <person name="Li S."/>
            <person name="Pierce S.K."/>
            <person name="Wang J."/>
        </authorList>
    </citation>
    <scope>NUCLEOTIDE SEQUENCE [LARGE SCALE GENOMIC DNA]</scope>
    <source>
        <strain evidence="12">EC2010</strain>
        <tissue evidence="12">Whole organism of an adult</tissue>
    </source>
</reference>
<evidence type="ECO:0000256" key="7">
    <source>
        <dbReference type="ARBA" id="ARBA00022989"/>
    </source>
</evidence>
<protein>
    <recommendedName>
        <fullName evidence="11">Calcineurin-like phosphoesterase domain-containing protein</fullName>
    </recommendedName>
</protein>
<feature type="transmembrane region" description="Helical" evidence="10">
    <location>
        <begin position="355"/>
        <end position="374"/>
    </location>
</feature>
<gene>
    <name evidence="12" type="ORF">EGW08_021641</name>
</gene>
<feature type="domain" description="Calcineurin-like phosphoesterase" evidence="11">
    <location>
        <begin position="63"/>
        <end position="303"/>
    </location>
</feature>
<keyword evidence="4 10" id="KW-0812">Transmembrane</keyword>
<dbReference type="STRING" id="188477.A0A3S1AX61"/>
<dbReference type="Pfam" id="PF00149">
    <property type="entry name" value="Metallophos"/>
    <property type="match status" value="1"/>
</dbReference>
<dbReference type="SUPFAM" id="SSF56300">
    <property type="entry name" value="Metallo-dependent phosphatases"/>
    <property type="match status" value="1"/>
</dbReference>
<keyword evidence="8 10" id="KW-0472">Membrane</keyword>
<keyword evidence="7 10" id="KW-1133">Transmembrane helix</keyword>
<comment type="similarity">
    <text evidence="3">Belongs to the metallophosphoesterase superfamily. MPPE1 family.</text>
</comment>
<evidence type="ECO:0000256" key="6">
    <source>
        <dbReference type="ARBA" id="ARBA00022801"/>
    </source>
</evidence>
<evidence type="ECO:0000256" key="4">
    <source>
        <dbReference type="ARBA" id="ARBA00022692"/>
    </source>
</evidence>
<dbReference type="Proteomes" id="UP000271974">
    <property type="component" value="Unassembled WGS sequence"/>
</dbReference>
<accession>A0A3S1AX61</accession>
<comment type="caution">
    <text evidence="12">The sequence shown here is derived from an EMBL/GenBank/DDBJ whole genome shotgun (WGS) entry which is preliminary data.</text>
</comment>
<evidence type="ECO:0000256" key="9">
    <source>
        <dbReference type="ARBA" id="ARBA00023211"/>
    </source>
</evidence>
<dbReference type="PANTHER" id="PTHR13315">
    <property type="entry name" value="METALLO PHOSPHOESTERASE RELATED"/>
    <property type="match status" value="1"/>
</dbReference>